<dbReference type="InterPro" id="IPR043502">
    <property type="entry name" value="DNA/RNA_pol_sf"/>
</dbReference>
<dbReference type="PANTHER" id="PTHR11439:SF483">
    <property type="entry name" value="PEPTIDE SYNTHASE GLIP-LIKE, PUTATIVE (AFU_ORTHOLOGUE AFUA_3G12920)-RELATED"/>
    <property type="match status" value="1"/>
</dbReference>
<evidence type="ECO:0000313" key="2">
    <source>
        <dbReference type="EMBL" id="PCG73671.1"/>
    </source>
</evidence>
<name>A0A2A4JNV5_HELVI</name>
<dbReference type="AlphaFoldDB" id="A0A2A4JNV5"/>
<dbReference type="CDD" id="cd09272">
    <property type="entry name" value="RNase_HI_RT_Ty1"/>
    <property type="match status" value="1"/>
</dbReference>
<dbReference type="Pfam" id="PF07727">
    <property type="entry name" value="RVT_2"/>
    <property type="match status" value="1"/>
</dbReference>
<dbReference type="EMBL" id="NWSH01000889">
    <property type="protein sequence ID" value="PCG73671.1"/>
    <property type="molecule type" value="Genomic_DNA"/>
</dbReference>
<dbReference type="STRING" id="7102.A0A2A4JNV5"/>
<accession>A0A2A4JNV5</accession>
<feature type="domain" description="Reverse transcriptase Ty1/copia-type" evidence="1">
    <location>
        <begin position="1"/>
        <end position="142"/>
    </location>
</feature>
<dbReference type="PANTHER" id="PTHR11439">
    <property type="entry name" value="GAG-POL-RELATED RETROTRANSPOSON"/>
    <property type="match status" value="1"/>
</dbReference>
<dbReference type="InterPro" id="IPR013103">
    <property type="entry name" value="RVT_2"/>
</dbReference>
<proteinExistence type="predicted"/>
<sequence length="288" mass="32947">MTPPEGLTVQENTVCKLVKSLYGLKQSPRCWNAKFDNVLQKYGLTNSHADRCVYIGCINNKKIYLLLYVDDGLLLSTDVSALTQVMNDLKKEFSIKICKSSLFIGMQIEKCDDYIFVHQRTYIEALIRRFNMCDANTNSIPADPHVILEKSTVPDRNNKHIPYREAVGSLMFTAIVSRPDIMYAVCTAARYLNNYDQTHWNAVKRIIKYLKETKHFGLCFRSKQSSILECYSDADYANDPDTRRSTTGYVFMRNGAAVTWSSQRQTTVALSTTEAEFMATCWAHNLFN</sequence>
<organism evidence="2">
    <name type="scientific">Heliothis virescens</name>
    <name type="common">Tobacco budworm moth</name>
    <dbReference type="NCBI Taxonomy" id="7102"/>
    <lineage>
        <taxon>Eukaryota</taxon>
        <taxon>Metazoa</taxon>
        <taxon>Ecdysozoa</taxon>
        <taxon>Arthropoda</taxon>
        <taxon>Hexapoda</taxon>
        <taxon>Insecta</taxon>
        <taxon>Pterygota</taxon>
        <taxon>Neoptera</taxon>
        <taxon>Endopterygota</taxon>
        <taxon>Lepidoptera</taxon>
        <taxon>Glossata</taxon>
        <taxon>Ditrysia</taxon>
        <taxon>Noctuoidea</taxon>
        <taxon>Noctuidae</taxon>
        <taxon>Heliothinae</taxon>
        <taxon>Heliothis</taxon>
    </lineage>
</organism>
<comment type="caution">
    <text evidence="2">The sequence shown here is derived from an EMBL/GenBank/DDBJ whole genome shotgun (WGS) entry which is preliminary data.</text>
</comment>
<gene>
    <name evidence="2" type="ORF">B5V51_14560</name>
</gene>
<dbReference type="GO" id="GO:0071897">
    <property type="term" value="P:DNA biosynthetic process"/>
    <property type="evidence" value="ECO:0007669"/>
    <property type="project" value="UniProtKB-ARBA"/>
</dbReference>
<protein>
    <recommendedName>
        <fullName evidence="1">Reverse transcriptase Ty1/copia-type domain-containing protein</fullName>
    </recommendedName>
</protein>
<reference evidence="2" key="1">
    <citation type="submission" date="2017-09" db="EMBL/GenBank/DDBJ databases">
        <title>Contemporary evolution of a Lepidopteran species, Heliothis virescens, in response to modern agricultural practices.</title>
        <authorList>
            <person name="Fritz M.L."/>
            <person name="Deyonke A.M."/>
            <person name="Papanicolaou A."/>
            <person name="Micinski S."/>
            <person name="Westbrook J."/>
            <person name="Gould F."/>
        </authorList>
    </citation>
    <scope>NUCLEOTIDE SEQUENCE [LARGE SCALE GENOMIC DNA]</scope>
    <source>
        <strain evidence="2">HvINT-</strain>
        <tissue evidence="2">Whole body</tissue>
    </source>
</reference>
<evidence type="ECO:0000259" key="1">
    <source>
        <dbReference type="Pfam" id="PF07727"/>
    </source>
</evidence>
<dbReference type="SUPFAM" id="SSF56672">
    <property type="entry name" value="DNA/RNA polymerases"/>
    <property type="match status" value="1"/>
</dbReference>